<evidence type="ECO:0000313" key="3">
    <source>
        <dbReference type="Proteomes" id="UP001196413"/>
    </source>
</evidence>
<protein>
    <submittedName>
        <fullName evidence="2">Uncharacterized protein</fullName>
    </submittedName>
</protein>
<reference evidence="2" key="1">
    <citation type="submission" date="2021-06" db="EMBL/GenBank/DDBJ databases">
        <title>Parelaphostrongylus tenuis whole genome reference sequence.</title>
        <authorList>
            <person name="Garwood T.J."/>
            <person name="Larsen P.A."/>
            <person name="Fountain-Jones N.M."/>
            <person name="Garbe J.R."/>
            <person name="Macchietto M.G."/>
            <person name="Kania S.A."/>
            <person name="Gerhold R.W."/>
            <person name="Richards J.E."/>
            <person name="Wolf T.M."/>
        </authorList>
    </citation>
    <scope>NUCLEOTIDE SEQUENCE</scope>
    <source>
        <strain evidence="2">MNPRO001-30</strain>
        <tissue evidence="2">Meninges</tissue>
    </source>
</reference>
<evidence type="ECO:0000313" key="2">
    <source>
        <dbReference type="EMBL" id="KAJ1371295.1"/>
    </source>
</evidence>
<feature type="region of interest" description="Disordered" evidence="1">
    <location>
        <begin position="22"/>
        <end position="63"/>
    </location>
</feature>
<accession>A0AAD5R897</accession>
<comment type="caution">
    <text evidence="2">The sequence shown here is derived from an EMBL/GenBank/DDBJ whole genome shotgun (WGS) entry which is preliminary data.</text>
</comment>
<gene>
    <name evidence="2" type="ORF">KIN20_033219</name>
</gene>
<evidence type="ECO:0000256" key="1">
    <source>
        <dbReference type="SAM" id="MobiDB-lite"/>
    </source>
</evidence>
<proteinExistence type="predicted"/>
<organism evidence="2 3">
    <name type="scientific">Parelaphostrongylus tenuis</name>
    <name type="common">Meningeal worm</name>
    <dbReference type="NCBI Taxonomy" id="148309"/>
    <lineage>
        <taxon>Eukaryota</taxon>
        <taxon>Metazoa</taxon>
        <taxon>Ecdysozoa</taxon>
        <taxon>Nematoda</taxon>
        <taxon>Chromadorea</taxon>
        <taxon>Rhabditida</taxon>
        <taxon>Rhabditina</taxon>
        <taxon>Rhabditomorpha</taxon>
        <taxon>Strongyloidea</taxon>
        <taxon>Metastrongylidae</taxon>
        <taxon>Parelaphostrongylus</taxon>
    </lineage>
</organism>
<feature type="non-terminal residue" evidence="2">
    <location>
        <position position="1"/>
    </location>
</feature>
<sequence>SGRSRDVSITSINRQLSAAALPSHSPFGLRSTAGIDSMGIKFRDSNRTRIGTTRTGPPGSIKQ</sequence>
<dbReference type="AlphaFoldDB" id="A0AAD5R897"/>
<feature type="compositionally biased region" description="Low complexity" evidence="1">
    <location>
        <begin position="48"/>
        <end position="63"/>
    </location>
</feature>
<keyword evidence="3" id="KW-1185">Reference proteome</keyword>
<dbReference type="Proteomes" id="UP001196413">
    <property type="component" value="Unassembled WGS sequence"/>
</dbReference>
<name>A0AAD5R897_PARTN</name>
<dbReference type="EMBL" id="JAHQIW010006955">
    <property type="protein sequence ID" value="KAJ1371295.1"/>
    <property type="molecule type" value="Genomic_DNA"/>
</dbReference>